<dbReference type="RefSeq" id="WP_078109692.1">
    <property type="nucleotide sequence ID" value="NZ_CP065424.1"/>
</dbReference>
<dbReference type="Pfam" id="PF00582">
    <property type="entry name" value="Usp"/>
    <property type="match status" value="1"/>
</dbReference>
<organism evidence="3 4">
    <name type="scientific">Heyndrickxia oleronia</name>
    <dbReference type="NCBI Taxonomy" id="38875"/>
    <lineage>
        <taxon>Bacteria</taxon>
        <taxon>Bacillati</taxon>
        <taxon>Bacillota</taxon>
        <taxon>Bacilli</taxon>
        <taxon>Bacillales</taxon>
        <taxon>Bacillaceae</taxon>
        <taxon>Heyndrickxia</taxon>
    </lineage>
</organism>
<dbReference type="PANTHER" id="PTHR46268">
    <property type="entry name" value="STRESS RESPONSE PROTEIN NHAX"/>
    <property type="match status" value="1"/>
</dbReference>
<dbReference type="Proteomes" id="UP000189761">
    <property type="component" value="Unassembled WGS sequence"/>
</dbReference>
<dbReference type="SUPFAM" id="SSF52402">
    <property type="entry name" value="Adenine nucleotide alpha hydrolases-like"/>
    <property type="match status" value="1"/>
</dbReference>
<dbReference type="InterPro" id="IPR006016">
    <property type="entry name" value="UspA"/>
</dbReference>
<dbReference type="PANTHER" id="PTHR46268:SF6">
    <property type="entry name" value="UNIVERSAL STRESS PROTEIN UP12"/>
    <property type="match status" value="1"/>
</dbReference>
<evidence type="ECO:0000256" key="1">
    <source>
        <dbReference type="ARBA" id="ARBA00008791"/>
    </source>
</evidence>
<evidence type="ECO:0000259" key="2">
    <source>
        <dbReference type="Pfam" id="PF00582"/>
    </source>
</evidence>
<gene>
    <name evidence="3" type="ORF">BWZ43_05605</name>
</gene>
<dbReference type="EMBL" id="MTLA01000058">
    <property type="protein sequence ID" value="OOP69354.1"/>
    <property type="molecule type" value="Genomic_DNA"/>
</dbReference>
<feature type="domain" description="UspA" evidence="2">
    <location>
        <begin position="3"/>
        <end position="141"/>
    </location>
</feature>
<dbReference type="Gene3D" id="3.40.50.620">
    <property type="entry name" value="HUPs"/>
    <property type="match status" value="1"/>
</dbReference>
<dbReference type="AlphaFoldDB" id="A0A8E2LGM3"/>
<proteinExistence type="inferred from homology"/>
<keyword evidence="4" id="KW-1185">Reference proteome</keyword>
<sequence length="141" mass="15818">MLYSKILIPYNNTDLSNKALETVKNFAKVNPNAEIDLLFANQVPIPTYPGGIMIQESQDKFNEFADETLENAVNYLADLKNPIHKYIVDSQPITAILNHVETNKNDLIIMGNRGLRGIKEFLESVSHVVVQKSPVPVLLVK</sequence>
<comment type="similarity">
    <text evidence="1">Belongs to the universal stress protein A family.</text>
</comment>
<reference evidence="3 4" key="1">
    <citation type="submission" date="2017-01" db="EMBL/GenBank/DDBJ databases">
        <title>Draft genome sequence of Bacillus oleronius.</title>
        <authorList>
            <person name="Allam M."/>
        </authorList>
    </citation>
    <scope>NUCLEOTIDE SEQUENCE [LARGE SCALE GENOMIC DNA]</scope>
    <source>
        <strain evidence="3 4">DSM 9356</strain>
    </source>
</reference>
<dbReference type="InterPro" id="IPR006015">
    <property type="entry name" value="Universal_stress_UspA"/>
</dbReference>
<protein>
    <recommendedName>
        <fullName evidence="2">UspA domain-containing protein</fullName>
    </recommendedName>
</protein>
<dbReference type="PRINTS" id="PR01438">
    <property type="entry name" value="UNVRSLSTRESS"/>
</dbReference>
<accession>A0A8E2LGM3</accession>
<comment type="caution">
    <text evidence="3">The sequence shown here is derived from an EMBL/GenBank/DDBJ whole genome shotgun (WGS) entry which is preliminary data.</text>
</comment>
<dbReference type="CDD" id="cd00293">
    <property type="entry name" value="USP-like"/>
    <property type="match status" value="1"/>
</dbReference>
<evidence type="ECO:0000313" key="3">
    <source>
        <dbReference type="EMBL" id="OOP69354.1"/>
    </source>
</evidence>
<evidence type="ECO:0000313" key="4">
    <source>
        <dbReference type="Proteomes" id="UP000189761"/>
    </source>
</evidence>
<name>A0A8E2LGM3_9BACI</name>
<dbReference type="InterPro" id="IPR014729">
    <property type="entry name" value="Rossmann-like_a/b/a_fold"/>
</dbReference>